<dbReference type="Proteomes" id="UP000673691">
    <property type="component" value="Unassembled WGS sequence"/>
</dbReference>
<sequence>MTIIVAPLTDTSRGCSEVPGNPCKLNSRLCALELSPMSASAAGFPWFWSLA</sequence>
<protein>
    <submittedName>
        <fullName evidence="1">Uncharacterized protein</fullName>
    </submittedName>
</protein>
<dbReference type="EMBL" id="JAEFCI010005086">
    <property type="protein sequence ID" value="KAG5460525.1"/>
    <property type="molecule type" value="Genomic_DNA"/>
</dbReference>
<gene>
    <name evidence="1" type="ORF">BJ554DRAFT_7416</name>
</gene>
<comment type="caution">
    <text evidence="1">The sequence shown here is derived from an EMBL/GenBank/DDBJ whole genome shotgun (WGS) entry which is preliminary data.</text>
</comment>
<proteinExistence type="predicted"/>
<reference evidence="1 2" key="1">
    <citation type="journal article" name="Sci. Rep.">
        <title>Genome-scale phylogenetic analyses confirm Olpidium as the closest living zoosporic fungus to the non-flagellated, terrestrial fungi.</title>
        <authorList>
            <person name="Chang Y."/>
            <person name="Rochon D."/>
            <person name="Sekimoto S."/>
            <person name="Wang Y."/>
            <person name="Chovatia M."/>
            <person name="Sandor L."/>
            <person name="Salamov A."/>
            <person name="Grigoriev I.V."/>
            <person name="Stajich J.E."/>
            <person name="Spatafora J.W."/>
        </authorList>
    </citation>
    <scope>NUCLEOTIDE SEQUENCE [LARGE SCALE GENOMIC DNA]</scope>
    <source>
        <strain evidence="1">S191</strain>
    </source>
</reference>
<evidence type="ECO:0000313" key="1">
    <source>
        <dbReference type="EMBL" id="KAG5460525.1"/>
    </source>
</evidence>
<keyword evidence="2" id="KW-1185">Reference proteome</keyword>
<evidence type="ECO:0000313" key="2">
    <source>
        <dbReference type="Proteomes" id="UP000673691"/>
    </source>
</evidence>
<name>A0A8H7ZW98_9FUNG</name>
<accession>A0A8H7ZW98</accession>
<organism evidence="1 2">
    <name type="scientific">Olpidium bornovanus</name>
    <dbReference type="NCBI Taxonomy" id="278681"/>
    <lineage>
        <taxon>Eukaryota</taxon>
        <taxon>Fungi</taxon>
        <taxon>Fungi incertae sedis</taxon>
        <taxon>Olpidiomycota</taxon>
        <taxon>Olpidiomycotina</taxon>
        <taxon>Olpidiomycetes</taxon>
        <taxon>Olpidiales</taxon>
        <taxon>Olpidiaceae</taxon>
        <taxon>Olpidium</taxon>
    </lineage>
</organism>
<dbReference type="AlphaFoldDB" id="A0A8H7ZW98"/>